<name>A0ABV8KBF0_9BACL</name>
<evidence type="ECO:0000256" key="2">
    <source>
        <dbReference type="SAM" id="MobiDB-lite"/>
    </source>
</evidence>
<dbReference type="EMBL" id="JBHSAM010000034">
    <property type="protein sequence ID" value="MFC4103350.1"/>
    <property type="molecule type" value="Genomic_DNA"/>
</dbReference>
<keyword evidence="1" id="KW-0175">Coiled coil</keyword>
<reference evidence="4" key="1">
    <citation type="journal article" date="2019" name="Int. J. Syst. Evol. Microbiol.">
        <title>The Global Catalogue of Microorganisms (GCM) 10K type strain sequencing project: providing services to taxonomists for standard genome sequencing and annotation.</title>
        <authorList>
            <consortium name="The Broad Institute Genomics Platform"/>
            <consortium name="The Broad Institute Genome Sequencing Center for Infectious Disease"/>
            <person name="Wu L."/>
            <person name="Ma J."/>
        </authorList>
    </citation>
    <scope>NUCLEOTIDE SEQUENCE [LARGE SCALE GENOMIC DNA]</scope>
    <source>
        <strain evidence="4">IBRC-M 10987</strain>
    </source>
</reference>
<evidence type="ECO:0000256" key="1">
    <source>
        <dbReference type="SAM" id="Coils"/>
    </source>
</evidence>
<sequence length="455" mass="47904">MSKAKELPRAWRGYHPLETEQWFAALEAAREREAEELEAAIRKERARGDQLSEDLRRRREGASPPGTVEGLDGADRADTAIAGWAESRLARSAAAIRRQGEAEAAALRRLHEQREAEHEAEVREADRQFAECEAAIARLLAEADSLFGAALAPSESSPEELALLQAALSGVQAPSQAAAVLPPEGEGDAAFDGEAAAARERGVSHAVADSARSAKVLQFRIRSMLDRVEAAGEWRDASDASMRMPGAGGVALAAGETGTRASTASGLDPVVSNTMNAARAAAGVSAFRSGRLGRPSSSAYWGDLDPYMQDNRDPEQLPQHTGPLVAGTSRDRHDSTLDRDAGAGAVGISEDDGQAASPVDPADKDENWSVPPSDQPSVAPPSALASEALGEEIRFVRERYIVGKTAGQSLHAGDGRVLIAKGDRITAETVAAAEREGKLAELVVHMVIPGLGADA</sequence>
<gene>
    <name evidence="3" type="ORF">ACFOZ8_27380</name>
</gene>
<feature type="compositionally biased region" description="Basic and acidic residues" evidence="2">
    <location>
        <begin position="329"/>
        <end position="341"/>
    </location>
</feature>
<comment type="caution">
    <text evidence="3">The sequence shown here is derived from an EMBL/GenBank/DDBJ whole genome shotgun (WGS) entry which is preliminary data.</text>
</comment>
<feature type="region of interest" description="Disordered" evidence="2">
    <location>
        <begin position="43"/>
        <end position="71"/>
    </location>
</feature>
<dbReference type="Proteomes" id="UP001595715">
    <property type="component" value="Unassembled WGS sequence"/>
</dbReference>
<evidence type="ECO:0000313" key="4">
    <source>
        <dbReference type="Proteomes" id="UP001595715"/>
    </source>
</evidence>
<accession>A0ABV8KBF0</accession>
<proteinExistence type="predicted"/>
<feature type="region of interest" description="Disordered" evidence="2">
    <location>
        <begin position="299"/>
        <end position="381"/>
    </location>
</feature>
<organism evidence="3 4">
    <name type="scientific">Paenibacillus xanthanilyticus</name>
    <dbReference type="NCBI Taxonomy" id="1783531"/>
    <lineage>
        <taxon>Bacteria</taxon>
        <taxon>Bacillati</taxon>
        <taxon>Bacillota</taxon>
        <taxon>Bacilli</taxon>
        <taxon>Bacillales</taxon>
        <taxon>Paenibacillaceae</taxon>
        <taxon>Paenibacillus</taxon>
    </lineage>
</organism>
<feature type="coiled-coil region" evidence="1">
    <location>
        <begin position="108"/>
        <end position="142"/>
    </location>
</feature>
<feature type="compositionally biased region" description="Basic and acidic residues" evidence="2">
    <location>
        <begin position="43"/>
        <end position="61"/>
    </location>
</feature>
<protein>
    <submittedName>
        <fullName evidence="3">Uncharacterized protein</fullName>
    </submittedName>
</protein>
<evidence type="ECO:0000313" key="3">
    <source>
        <dbReference type="EMBL" id="MFC4103350.1"/>
    </source>
</evidence>
<keyword evidence="4" id="KW-1185">Reference proteome</keyword>
<dbReference type="RefSeq" id="WP_377721918.1">
    <property type="nucleotide sequence ID" value="NZ_JBHSAM010000034.1"/>
</dbReference>